<dbReference type="PANTHER" id="PTHR33376">
    <property type="match status" value="1"/>
</dbReference>
<accession>A0A1Y5TI52</accession>
<dbReference type="OrthoDB" id="8673861at2"/>
<comment type="similarity">
    <text evidence="2">Belongs to the bacterial solute-binding protein 7 family.</text>
</comment>
<name>A0A1Y5TI52_9RHOB</name>
<dbReference type="Gene3D" id="3.40.190.170">
    <property type="entry name" value="Bacterial extracellular solute-binding protein, family 7"/>
    <property type="match status" value="1"/>
</dbReference>
<keyword evidence="4" id="KW-0732">Signal</keyword>
<keyword evidence="7" id="KW-1185">Reference proteome</keyword>
<dbReference type="NCBIfam" id="TIGR00787">
    <property type="entry name" value="dctP"/>
    <property type="match status" value="1"/>
</dbReference>
<sequence>MPNSVTRRTFGGATLGAALALAMIGGPALAQTKTLRLSHHLQPGHLVDVASHRFADLVSEATGGEIAIEVFPAGQIAGLRQGAEAVQLGTVDIVWSDFGTLANWRPEYGFVSLPFMFQGDDHFEAVFGGPVGEELAASLKENLNIETLGYGNAGFRVIATRDAPVNGPEDLVGVRIRVPEVPTFVNAFNAIDANPTPMAWGEVYTALQTGVINAVENPAEGLAVGDMNEVTNYLSRTLHIMTDVNLFANGAMMEGLTEEQQAAMREAAATAVDEFNTATREASASYWDELAATMEVVEEPDRAAFQAAMAPVWDDFTAATGDAGQHWIDVVTAAAPN</sequence>
<dbReference type="Proteomes" id="UP000193900">
    <property type="component" value="Unassembled WGS sequence"/>
</dbReference>
<gene>
    <name evidence="6" type="primary">yiaO_2</name>
    <name evidence="6" type="ORF">ROA7023_03033</name>
</gene>
<evidence type="ECO:0000256" key="5">
    <source>
        <dbReference type="ARBA" id="ARBA00022764"/>
    </source>
</evidence>
<dbReference type="AlphaFoldDB" id="A0A1Y5TI52"/>
<dbReference type="PIRSF" id="PIRSF006470">
    <property type="entry name" value="DctB"/>
    <property type="match status" value="1"/>
</dbReference>
<keyword evidence="3" id="KW-0813">Transport</keyword>
<evidence type="ECO:0000313" key="7">
    <source>
        <dbReference type="Proteomes" id="UP000193900"/>
    </source>
</evidence>
<protein>
    <submittedName>
        <fullName evidence="6">2,3-diketo-L-gulonate-binding periplasmic protein YiaO</fullName>
    </submittedName>
</protein>
<dbReference type="NCBIfam" id="NF037995">
    <property type="entry name" value="TRAP_S1"/>
    <property type="match status" value="1"/>
</dbReference>
<dbReference type="InterPro" id="IPR018389">
    <property type="entry name" value="DctP_fam"/>
</dbReference>
<evidence type="ECO:0000256" key="1">
    <source>
        <dbReference type="ARBA" id="ARBA00004418"/>
    </source>
</evidence>
<dbReference type="GO" id="GO:0055085">
    <property type="term" value="P:transmembrane transport"/>
    <property type="evidence" value="ECO:0007669"/>
    <property type="project" value="InterPro"/>
</dbReference>
<dbReference type="InterPro" id="IPR038404">
    <property type="entry name" value="TRAP_DctP_sf"/>
</dbReference>
<dbReference type="GO" id="GO:0030288">
    <property type="term" value="C:outer membrane-bounded periplasmic space"/>
    <property type="evidence" value="ECO:0007669"/>
    <property type="project" value="InterPro"/>
</dbReference>
<evidence type="ECO:0000256" key="2">
    <source>
        <dbReference type="ARBA" id="ARBA00009023"/>
    </source>
</evidence>
<dbReference type="InterPro" id="IPR006311">
    <property type="entry name" value="TAT_signal"/>
</dbReference>
<evidence type="ECO:0000313" key="6">
    <source>
        <dbReference type="EMBL" id="SLN64631.1"/>
    </source>
</evidence>
<dbReference type="InterPro" id="IPR004682">
    <property type="entry name" value="TRAP_DctP"/>
</dbReference>
<dbReference type="EMBL" id="FWFZ01000017">
    <property type="protein sequence ID" value="SLN64631.1"/>
    <property type="molecule type" value="Genomic_DNA"/>
</dbReference>
<evidence type="ECO:0000256" key="4">
    <source>
        <dbReference type="ARBA" id="ARBA00022729"/>
    </source>
</evidence>
<organism evidence="6 7">
    <name type="scientific">Roseisalinus antarcticus</name>
    <dbReference type="NCBI Taxonomy" id="254357"/>
    <lineage>
        <taxon>Bacteria</taxon>
        <taxon>Pseudomonadati</taxon>
        <taxon>Pseudomonadota</taxon>
        <taxon>Alphaproteobacteria</taxon>
        <taxon>Rhodobacterales</taxon>
        <taxon>Roseobacteraceae</taxon>
        <taxon>Roseisalinus</taxon>
    </lineage>
</organism>
<dbReference type="RefSeq" id="WP_159458541.1">
    <property type="nucleotide sequence ID" value="NZ_FWFZ01000017.1"/>
</dbReference>
<dbReference type="Pfam" id="PF03480">
    <property type="entry name" value="DctP"/>
    <property type="match status" value="1"/>
</dbReference>
<dbReference type="CDD" id="cd13603">
    <property type="entry name" value="PBP2_TRAP_Siap_TeaA_like"/>
    <property type="match status" value="1"/>
</dbReference>
<reference evidence="6 7" key="1">
    <citation type="submission" date="2017-03" db="EMBL/GenBank/DDBJ databases">
        <authorList>
            <person name="Afonso C.L."/>
            <person name="Miller P.J."/>
            <person name="Scott M.A."/>
            <person name="Spackman E."/>
            <person name="Goraichik I."/>
            <person name="Dimitrov K.M."/>
            <person name="Suarez D.L."/>
            <person name="Swayne D.E."/>
        </authorList>
    </citation>
    <scope>NUCLEOTIDE SEQUENCE [LARGE SCALE GENOMIC DNA]</scope>
    <source>
        <strain evidence="6 7">CECT 7023</strain>
    </source>
</reference>
<dbReference type="PANTHER" id="PTHR33376:SF7">
    <property type="entry name" value="C4-DICARBOXYLATE-BINDING PROTEIN DCTB"/>
    <property type="match status" value="1"/>
</dbReference>
<dbReference type="PROSITE" id="PS51318">
    <property type="entry name" value="TAT"/>
    <property type="match status" value="1"/>
</dbReference>
<keyword evidence="5" id="KW-0574">Periplasm</keyword>
<proteinExistence type="inferred from homology"/>
<evidence type="ECO:0000256" key="3">
    <source>
        <dbReference type="ARBA" id="ARBA00022448"/>
    </source>
</evidence>
<comment type="subcellular location">
    <subcellularLocation>
        <location evidence="1">Periplasm</location>
    </subcellularLocation>
</comment>